<evidence type="ECO:0000256" key="2">
    <source>
        <dbReference type="SAM" id="SignalP"/>
    </source>
</evidence>
<proteinExistence type="predicted"/>
<feature type="signal peptide" evidence="2">
    <location>
        <begin position="1"/>
        <end position="18"/>
    </location>
</feature>
<gene>
    <name evidence="3" type="ORF">EVAR_2289_1</name>
</gene>
<feature type="chain" id="PRO_5020022775" evidence="2">
    <location>
        <begin position="19"/>
        <end position="139"/>
    </location>
</feature>
<dbReference type="Proteomes" id="UP000299102">
    <property type="component" value="Unassembled WGS sequence"/>
</dbReference>
<dbReference type="AlphaFoldDB" id="A0A4C1SIH2"/>
<dbReference type="EMBL" id="BGZK01000007">
    <property type="protein sequence ID" value="GBP01008.1"/>
    <property type="molecule type" value="Genomic_DNA"/>
</dbReference>
<accession>A0A4C1SIH2</accession>
<evidence type="ECO:0000313" key="4">
    <source>
        <dbReference type="Proteomes" id="UP000299102"/>
    </source>
</evidence>
<evidence type="ECO:0000256" key="1">
    <source>
        <dbReference type="SAM" id="MobiDB-lite"/>
    </source>
</evidence>
<feature type="region of interest" description="Disordered" evidence="1">
    <location>
        <begin position="95"/>
        <end position="139"/>
    </location>
</feature>
<comment type="caution">
    <text evidence="3">The sequence shown here is derived from an EMBL/GenBank/DDBJ whole genome shotgun (WGS) entry which is preliminary data.</text>
</comment>
<sequence>MKLLYFLIVASGALTNWGKSNKTLATLRPPPLPRPPPLSTPHDIFLSNEFRDARSSTVKNNKNIDPVRRIIETDSHVLVYEFMSIYYSLARWNGNRERRDERTKRKREKEKVRSRSKIPISSKPAVRNFVPKKSSRLCP</sequence>
<feature type="compositionally biased region" description="Basic and acidic residues" evidence="1">
    <location>
        <begin position="95"/>
        <end position="113"/>
    </location>
</feature>
<evidence type="ECO:0000313" key="3">
    <source>
        <dbReference type="EMBL" id="GBP01008.1"/>
    </source>
</evidence>
<reference evidence="3 4" key="1">
    <citation type="journal article" date="2019" name="Commun. Biol.">
        <title>The bagworm genome reveals a unique fibroin gene that provides high tensile strength.</title>
        <authorList>
            <person name="Kono N."/>
            <person name="Nakamura H."/>
            <person name="Ohtoshi R."/>
            <person name="Tomita M."/>
            <person name="Numata K."/>
            <person name="Arakawa K."/>
        </authorList>
    </citation>
    <scope>NUCLEOTIDE SEQUENCE [LARGE SCALE GENOMIC DNA]</scope>
</reference>
<keyword evidence="2" id="KW-0732">Signal</keyword>
<keyword evidence="4" id="KW-1185">Reference proteome</keyword>
<dbReference type="OrthoDB" id="10017160at2759"/>
<name>A0A4C1SIH2_EUMVA</name>
<protein>
    <submittedName>
        <fullName evidence="3">Uncharacterized protein</fullName>
    </submittedName>
</protein>
<organism evidence="3 4">
    <name type="scientific">Eumeta variegata</name>
    <name type="common">Bagworm moth</name>
    <name type="synonym">Eumeta japonica</name>
    <dbReference type="NCBI Taxonomy" id="151549"/>
    <lineage>
        <taxon>Eukaryota</taxon>
        <taxon>Metazoa</taxon>
        <taxon>Ecdysozoa</taxon>
        <taxon>Arthropoda</taxon>
        <taxon>Hexapoda</taxon>
        <taxon>Insecta</taxon>
        <taxon>Pterygota</taxon>
        <taxon>Neoptera</taxon>
        <taxon>Endopterygota</taxon>
        <taxon>Lepidoptera</taxon>
        <taxon>Glossata</taxon>
        <taxon>Ditrysia</taxon>
        <taxon>Tineoidea</taxon>
        <taxon>Psychidae</taxon>
        <taxon>Oiketicinae</taxon>
        <taxon>Eumeta</taxon>
    </lineage>
</organism>